<evidence type="ECO:0000313" key="2">
    <source>
        <dbReference type="EMBL" id="AIF23613.1"/>
    </source>
</evidence>
<proteinExistence type="predicted"/>
<organism evidence="2">
    <name type="scientific">uncultured marine thaumarchaeote SAT1000_17_H05</name>
    <dbReference type="NCBI Taxonomy" id="1456390"/>
    <lineage>
        <taxon>Archaea</taxon>
        <taxon>Nitrososphaerota</taxon>
        <taxon>environmental samples</taxon>
    </lineage>
</organism>
<keyword evidence="1" id="KW-0175">Coiled coil</keyword>
<sequence length="114" mass="13808">MQLNDLLKIIFFNVIRKLMNFDDKDKRLQKKIDWIASQIRETKFELHRQNKELKDALKEQEELRKKKVKTKSKVSILLKFYSILSWYFLPKEIFSAVQTCKAFPILHQPHQSML</sequence>
<name>A0A075IBX2_9ARCH</name>
<dbReference type="EMBL" id="KF901236">
    <property type="protein sequence ID" value="AIF23613.1"/>
    <property type="molecule type" value="Genomic_DNA"/>
</dbReference>
<dbReference type="AlphaFoldDB" id="A0A075IBX2"/>
<feature type="coiled-coil region" evidence="1">
    <location>
        <begin position="39"/>
        <end position="73"/>
    </location>
</feature>
<reference evidence="2" key="1">
    <citation type="journal article" date="2014" name="Genome Biol. Evol.">
        <title>Pangenome evidence for extensive interdomain horizontal transfer affecting lineage core and shell genes in uncultured planktonic thaumarchaeota and euryarchaeota.</title>
        <authorList>
            <person name="Deschamps P."/>
            <person name="Zivanovic Y."/>
            <person name="Moreira D."/>
            <person name="Rodriguez-Valera F."/>
            <person name="Lopez-Garcia P."/>
        </authorList>
    </citation>
    <scope>NUCLEOTIDE SEQUENCE</scope>
</reference>
<evidence type="ECO:0000256" key="1">
    <source>
        <dbReference type="SAM" id="Coils"/>
    </source>
</evidence>
<protein>
    <submittedName>
        <fullName evidence="2">Uncharacterized protein</fullName>
    </submittedName>
</protein>
<accession>A0A075IBX2</accession>